<evidence type="ECO:0000313" key="3">
    <source>
        <dbReference type="Proteomes" id="UP000027982"/>
    </source>
</evidence>
<dbReference type="GO" id="GO:0016740">
    <property type="term" value="F:transferase activity"/>
    <property type="evidence" value="ECO:0007669"/>
    <property type="project" value="UniProtKB-KW"/>
</dbReference>
<dbReference type="OrthoDB" id="9771846at2"/>
<dbReference type="Proteomes" id="UP000027982">
    <property type="component" value="Chromosome"/>
</dbReference>
<dbReference type="STRING" id="661478.OP10G_3589"/>
<name>A0A068NUB8_FIMGI</name>
<dbReference type="AlphaFoldDB" id="A0A068NUB8"/>
<evidence type="ECO:0000256" key="1">
    <source>
        <dbReference type="SAM" id="Coils"/>
    </source>
</evidence>
<sequence length="300" mass="34596">MPDFDLSITICSWNTKEDLRACLASLERVRDEAEMEVIVLDNNSEDESPDMVEEEFKWVRLMRMSRNLGFTGGQNHMLEHRRGRHALLLNSDTVVHPGAIRTLMEYLESHPKIGVLGPKLLNPDGSLQFSARRFPTPGAALFRNTPLGRLFPKNRYTREYLMQDWGHEEVTKVDWVSGAALLAREELLEKIGFLDPEFFMYSEDVDFCFRSWEADFEVIYLPTAVITHAIGRSTDKAPNRMIGRFHRSMFRFYKKNMLPKVAAPLRPFALAGAATALVARASLFITKNKIDELNRRRMRK</sequence>
<keyword evidence="3" id="KW-1185">Reference proteome</keyword>
<dbReference type="KEGG" id="fgi:OP10G_3589"/>
<organism evidence="2 3">
    <name type="scientific">Fimbriimonas ginsengisoli Gsoil 348</name>
    <dbReference type="NCBI Taxonomy" id="661478"/>
    <lineage>
        <taxon>Bacteria</taxon>
        <taxon>Bacillati</taxon>
        <taxon>Armatimonadota</taxon>
        <taxon>Fimbriimonadia</taxon>
        <taxon>Fimbriimonadales</taxon>
        <taxon>Fimbriimonadaceae</taxon>
        <taxon>Fimbriimonas</taxon>
    </lineage>
</organism>
<dbReference type="SUPFAM" id="SSF53448">
    <property type="entry name" value="Nucleotide-diphospho-sugar transferases"/>
    <property type="match status" value="1"/>
</dbReference>
<protein>
    <submittedName>
        <fullName evidence="2">Glycosyl transferase family protein</fullName>
    </submittedName>
</protein>
<keyword evidence="2" id="KW-0808">Transferase</keyword>
<evidence type="ECO:0000313" key="2">
    <source>
        <dbReference type="EMBL" id="AIE86957.1"/>
    </source>
</evidence>
<dbReference type="CDD" id="cd04186">
    <property type="entry name" value="GT_2_like_c"/>
    <property type="match status" value="1"/>
</dbReference>
<accession>A0A068NUB8</accession>
<dbReference type="eggNOG" id="COG1216">
    <property type="taxonomic scope" value="Bacteria"/>
</dbReference>
<dbReference type="PANTHER" id="PTHR43179:SF7">
    <property type="entry name" value="RHAMNOSYLTRANSFERASE WBBL"/>
    <property type="match status" value="1"/>
</dbReference>
<gene>
    <name evidence="2" type="ORF">OP10G_3589</name>
</gene>
<dbReference type="RefSeq" id="WP_025229117.1">
    <property type="nucleotide sequence ID" value="NZ_CP007139.1"/>
</dbReference>
<dbReference type="HOGENOM" id="CLU_023845_0_1_0"/>
<dbReference type="Pfam" id="PF13641">
    <property type="entry name" value="Glyco_tranf_2_3"/>
    <property type="match status" value="1"/>
</dbReference>
<dbReference type="PANTHER" id="PTHR43179">
    <property type="entry name" value="RHAMNOSYLTRANSFERASE WBBL"/>
    <property type="match status" value="1"/>
</dbReference>
<proteinExistence type="predicted"/>
<reference evidence="2 3" key="1">
    <citation type="journal article" date="2014" name="PLoS ONE">
        <title>The first complete genome sequence of the class fimbriimonadia in the phylum armatimonadetes.</title>
        <authorList>
            <person name="Hu Z.Y."/>
            <person name="Wang Y.Z."/>
            <person name="Im W.T."/>
            <person name="Wang S.Y."/>
            <person name="Zhao G.P."/>
            <person name="Zheng H.J."/>
            <person name="Quan Z.X."/>
        </authorList>
    </citation>
    <scope>NUCLEOTIDE SEQUENCE [LARGE SCALE GENOMIC DNA]</scope>
    <source>
        <strain evidence="2">Gsoil 348</strain>
    </source>
</reference>
<keyword evidence="1" id="KW-0175">Coiled coil</keyword>
<dbReference type="InterPro" id="IPR029044">
    <property type="entry name" value="Nucleotide-diphossugar_trans"/>
</dbReference>
<feature type="coiled-coil region" evidence="1">
    <location>
        <begin position="16"/>
        <end position="43"/>
    </location>
</feature>
<dbReference type="Gene3D" id="3.90.550.10">
    <property type="entry name" value="Spore Coat Polysaccharide Biosynthesis Protein SpsA, Chain A"/>
    <property type="match status" value="1"/>
</dbReference>
<dbReference type="EMBL" id="CP007139">
    <property type="protein sequence ID" value="AIE86957.1"/>
    <property type="molecule type" value="Genomic_DNA"/>
</dbReference>